<evidence type="ECO:0000256" key="1">
    <source>
        <dbReference type="SAM" id="MobiDB-lite"/>
    </source>
</evidence>
<dbReference type="PATRIC" id="fig|44252.3.peg.2666"/>
<feature type="compositionally biased region" description="Basic and acidic residues" evidence="1">
    <location>
        <begin position="182"/>
        <end position="205"/>
    </location>
</feature>
<name>A0A090ZCM6_PAEMA</name>
<evidence type="ECO:0000313" key="4">
    <source>
        <dbReference type="Proteomes" id="UP000029278"/>
    </source>
</evidence>
<evidence type="ECO:0000313" key="3">
    <source>
        <dbReference type="EMBL" id="KFN09034.1"/>
    </source>
</evidence>
<dbReference type="AlphaFoldDB" id="A0A090ZCM6"/>
<proteinExistence type="predicted"/>
<protein>
    <submittedName>
        <fullName evidence="3">Uncharacterized protein</fullName>
    </submittedName>
</protein>
<dbReference type="RefSeq" id="WP_051985412.1">
    <property type="nucleotide sequence ID" value="NZ_JAKOBR010000049.1"/>
</dbReference>
<comment type="caution">
    <text evidence="3">The sequence shown here is derived from an EMBL/GenBank/DDBJ whole genome shotgun (WGS) entry which is preliminary data.</text>
</comment>
<feature type="region of interest" description="Disordered" evidence="1">
    <location>
        <begin position="182"/>
        <end position="208"/>
    </location>
</feature>
<keyword evidence="2" id="KW-0732">Signal</keyword>
<sequence length="264" mass="29616">MQVIKNMFKILSATCLVGLCITSMVSAESQNDQVPDRMNAGTVIEYDANNQMVIVEEGTPVTESNSSVKPLKSNLTPDEQKALDEENQLVNEIKAEAANYPVYKIENPAPQPGLRVEYDGEGYIKQFLIQDDGVFVPFKYKALPEGTRKPVGTYTYGKHDNTIIISKSKVQGEGRITNFTDKKGENERKLQRGDAATRGDIDNPKHGTRLRVRNLDNDESGTVEKRDNGALHDAVLDLWKTTVEDFGVDWSEYVSFSGRYYYSF</sequence>
<feature type="signal peptide" evidence="2">
    <location>
        <begin position="1"/>
        <end position="27"/>
    </location>
</feature>
<reference evidence="3 4" key="1">
    <citation type="submission" date="2014-04" db="EMBL/GenBank/DDBJ databases">
        <authorList>
            <person name="Bishop-Lilly K.A."/>
            <person name="Broomall S.M."/>
            <person name="Chain P.S."/>
            <person name="Chertkov O."/>
            <person name="Coyne S.R."/>
            <person name="Daligault H.E."/>
            <person name="Davenport K.W."/>
            <person name="Erkkila T."/>
            <person name="Frey K.G."/>
            <person name="Gibbons H.S."/>
            <person name="Gu W."/>
            <person name="Jaissle J."/>
            <person name="Johnson S.L."/>
            <person name="Koroleva G.I."/>
            <person name="Ladner J.T."/>
            <person name="Lo C.-C."/>
            <person name="Minogue T.D."/>
            <person name="Munk C."/>
            <person name="Palacios G.F."/>
            <person name="Redden C.L."/>
            <person name="Rosenzweig C.N."/>
            <person name="Scholz M.B."/>
            <person name="Teshima H."/>
            <person name="Xu Y."/>
        </authorList>
    </citation>
    <scope>NUCLEOTIDE SEQUENCE [LARGE SCALE GENOMIC DNA]</scope>
    <source>
        <strain evidence="3 4">8244</strain>
    </source>
</reference>
<keyword evidence="4" id="KW-1185">Reference proteome</keyword>
<gene>
    <name evidence="3" type="ORF">DJ90_2739</name>
</gene>
<feature type="chain" id="PRO_5001867663" evidence="2">
    <location>
        <begin position="28"/>
        <end position="264"/>
    </location>
</feature>
<dbReference type="HOGENOM" id="CLU_1053113_0_0_9"/>
<dbReference type="Proteomes" id="UP000029278">
    <property type="component" value="Unassembled WGS sequence"/>
</dbReference>
<dbReference type="OrthoDB" id="2653598at2"/>
<dbReference type="GeneID" id="77006926"/>
<evidence type="ECO:0000256" key="2">
    <source>
        <dbReference type="SAM" id="SignalP"/>
    </source>
</evidence>
<accession>A0A090ZCM6</accession>
<dbReference type="EMBL" id="JMQA01000024">
    <property type="protein sequence ID" value="KFN09034.1"/>
    <property type="molecule type" value="Genomic_DNA"/>
</dbReference>
<dbReference type="STRING" id="44252.DJ90_2739"/>
<organism evidence="3 4">
    <name type="scientific">Paenibacillus macerans</name>
    <name type="common">Bacillus macerans</name>
    <dbReference type="NCBI Taxonomy" id="44252"/>
    <lineage>
        <taxon>Bacteria</taxon>
        <taxon>Bacillati</taxon>
        <taxon>Bacillota</taxon>
        <taxon>Bacilli</taxon>
        <taxon>Bacillales</taxon>
        <taxon>Paenibacillaceae</taxon>
        <taxon>Paenibacillus</taxon>
    </lineage>
</organism>